<protein>
    <submittedName>
        <fullName evidence="1">Uncharacterized protein</fullName>
    </submittedName>
</protein>
<organism evidence="1 2">
    <name type="scientific">Schistosoma margrebowiei</name>
    <dbReference type="NCBI Taxonomy" id="48269"/>
    <lineage>
        <taxon>Eukaryota</taxon>
        <taxon>Metazoa</taxon>
        <taxon>Spiralia</taxon>
        <taxon>Lophotrochozoa</taxon>
        <taxon>Platyhelminthes</taxon>
        <taxon>Trematoda</taxon>
        <taxon>Digenea</taxon>
        <taxon>Strigeidida</taxon>
        <taxon>Schistosomatoidea</taxon>
        <taxon>Schistosomatidae</taxon>
        <taxon>Schistosoma</taxon>
    </lineage>
</organism>
<keyword evidence="2" id="KW-1185">Reference proteome</keyword>
<evidence type="ECO:0000313" key="2">
    <source>
        <dbReference type="Proteomes" id="UP000277204"/>
    </source>
</evidence>
<reference evidence="1 2" key="1">
    <citation type="submission" date="2018-11" db="EMBL/GenBank/DDBJ databases">
        <authorList>
            <consortium name="Pathogen Informatics"/>
        </authorList>
    </citation>
    <scope>NUCLEOTIDE SEQUENCE [LARGE SCALE GENOMIC DNA]</scope>
    <source>
        <strain evidence="1 2">Zambia</strain>
    </source>
</reference>
<accession>A0A183LVT0</accession>
<dbReference type="EMBL" id="UZAI01003298">
    <property type="protein sequence ID" value="VDO78700.1"/>
    <property type="molecule type" value="Genomic_DNA"/>
</dbReference>
<dbReference type="Proteomes" id="UP000277204">
    <property type="component" value="Unassembled WGS sequence"/>
</dbReference>
<evidence type="ECO:0000313" key="1">
    <source>
        <dbReference type="EMBL" id="VDO78700.1"/>
    </source>
</evidence>
<proteinExistence type="predicted"/>
<gene>
    <name evidence="1" type="ORF">SMRZ_LOCUS7905</name>
</gene>
<dbReference type="AlphaFoldDB" id="A0A183LVT0"/>
<sequence>MKILCIFLHYLYVSSDIFRNISCFFIGANNSRLPEDEVKIAEEKFNESKVLAEQAMINFLNSEVSYSLTLLLKYQCNRMIKFDICIGFVPVGTY</sequence>
<name>A0A183LVT0_9TREM</name>